<accession>A0A7Y8KXJ3</accession>
<keyword evidence="3" id="KW-1185">Reference proteome</keyword>
<dbReference type="AlphaFoldDB" id="A0A7Y8KXJ3"/>
<evidence type="ECO:0000313" key="2">
    <source>
        <dbReference type="EMBL" id="NWF46650.1"/>
    </source>
</evidence>
<name>A0A7Y8KXJ3_9BURK</name>
<protein>
    <submittedName>
        <fullName evidence="2">Uncharacterized protein</fullName>
    </submittedName>
</protein>
<comment type="caution">
    <text evidence="2">The sequence shown here is derived from an EMBL/GenBank/DDBJ whole genome shotgun (WGS) entry which is preliminary data.</text>
</comment>
<gene>
    <name evidence="2" type="ORF">F3K02_15535</name>
</gene>
<proteinExistence type="predicted"/>
<dbReference type="RefSeq" id="WP_177136556.1">
    <property type="nucleotide sequence ID" value="NZ_JAGPWB010000065.1"/>
</dbReference>
<dbReference type="Proteomes" id="UP000545507">
    <property type="component" value="Unassembled WGS sequence"/>
</dbReference>
<organism evidence="2 3">
    <name type="scientific">Hydrogenophaga aromaticivorans</name>
    <dbReference type="NCBI Taxonomy" id="2610898"/>
    <lineage>
        <taxon>Bacteria</taxon>
        <taxon>Pseudomonadati</taxon>
        <taxon>Pseudomonadota</taxon>
        <taxon>Betaproteobacteria</taxon>
        <taxon>Burkholderiales</taxon>
        <taxon>Comamonadaceae</taxon>
        <taxon>Hydrogenophaga</taxon>
    </lineage>
</organism>
<dbReference type="EMBL" id="VYGV01000015">
    <property type="protein sequence ID" value="NWF46650.1"/>
    <property type="molecule type" value="Genomic_DNA"/>
</dbReference>
<feature type="region of interest" description="Disordered" evidence="1">
    <location>
        <begin position="44"/>
        <end position="67"/>
    </location>
</feature>
<reference evidence="2 3" key="1">
    <citation type="submission" date="2019-09" db="EMBL/GenBank/DDBJ databases">
        <title>Hydrogenophaga aromatica sp. nov., isolated from a para-xylene-degrading enrichment culture.</title>
        <authorList>
            <person name="Tancsics A."/>
            <person name="Banerjee S."/>
        </authorList>
    </citation>
    <scope>NUCLEOTIDE SEQUENCE [LARGE SCALE GENOMIC DNA]</scope>
    <source>
        <strain evidence="2 3">D2P1</strain>
    </source>
</reference>
<evidence type="ECO:0000256" key="1">
    <source>
        <dbReference type="SAM" id="MobiDB-lite"/>
    </source>
</evidence>
<evidence type="ECO:0000313" key="3">
    <source>
        <dbReference type="Proteomes" id="UP000545507"/>
    </source>
</evidence>
<sequence length="67" mass="7285">MATQQISFLIPPYGTATLNLPELLTPDAFARLDSAIDQALAEPRQALGDAAPDPGSIEYDSWLNRQQ</sequence>